<dbReference type="EMBL" id="MU858108">
    <property type="protein sequence ID" value="KAK4213477.1"/>
    <property type="molecule type" value="Genomic_DNA"/>
</dbReference>
<evidence type="ECO:0000313" key="2">
    <source>
        <dbReference type="Proteomes" id="UP001301769"/>
    </source>
</evidence>
<organism evidence="1 2">
    <name type="scientific">Rhypophila decipiens</name>
    <dbReference type="NCBI Taxonomy" id="261697"/>
    <lineage>
        <taxon>Eukaryota</taxon>
        <taxon>Fungi</taxon>
        <taxon>Dikarya</taxon>
        <taxon>Ascomycota</taxon>
        <taxon>Pezizomycotina</taxon>
        <taxon>Sordariomycetes</taxon>
        <taxon>Sordariomycetidae</taxon>
        <taxon>Sordariales</taxon>
        <taxon>Naviculisporaceae</taxon>
        <taxon>Rhypophila</taxon>
    </lineage>
</organism>
<evidence type="ECO:0000313" key="1">
    <source>
        <dbReference type="EMBL" id="KAK4213477.1"/>
    </source>
</evidence>
<feature type="non-terminal residue" evidence="1">
    <location>
        <position position="180"/>
    </location>
</feature>
<reference evidence="1" key="2">
    <citation type="submission" date="2023-05" db="EMBL/GenBank/DDBJ databases">
        <authorList>
            <consortium name="Lawrence Berkeley National Laboratory"/>
            <person name="Steindorff A."/>
            <person name="Hensen N."/>
            <person name="Bonometti L."/>
            <person name="Westerberg I."/>
            <person name="Brannstrom I.O."/>
            <person name="Guillou S."/>
            <person name="Cros-Aarteil S."/>
            <person name="Calhoun S."/>
            <person name="Haridas S."/>
            <person name="Kuo A."/>
            <person name="Mondo S."/>
            <person name="Pangilinan J."/>
            <person name="Riley R."/>
            <person name="Labutti K."/>
            <person name="Andreopoulos B."/>
            <person name="Lipzen A."/>
            <person name="Chen C."/>
            <person name="Yanf M."/>
            <person name="Daum C."/>
            <person name="Ng V."/>
            <person name="Clum A."/>
            <person name="Ohm R."/>
            <person name="Martin F."/>
            <person name="Silar P."/>
            <person name="Natvig D."/>
            <person name="Lalanne C."/>
            <person name="Gautier V."/>
            <person name="Ament-Velasquez S.L."/>
            <person name="Kruys A."/>
            <person name="Hutchinson M.I."/>
            <person name="Powell A.J."/>
            <person name="Barry K."/>
            <person name="Miller A.N."/>
            <person name="Grigoriev I.V."/>
            <person name="Debuchy R."/>
            <person name="Gladieux P."/>
            <person name="Thoren M.H."/>
            <person name="Johannesson H."/>
        </authorList>
    </citation>
    <scope>NUCLEOTIDE SEQUENCE</scope>
    <source>
        <strain evidence="1">PSN293</strain>
    </source>
</reference>
<keyword evidence="2" id="KW-1185">Reference proteome</keyword>
<dbReference type="Proteomes" id="UP001301769">
    <property type="component" value="Unassembled WGS sequence"/>
</dbReference>
<reference evidence="1" key="1">
    <citation type="journal article" date="2023" name="Mol. Phylogenet. Evol.">
        <title>Genome-scale phylogeny and comparative genomics of the fungal order Sordariales.</title>
        <authorList>
            <person name="Hensen N."/>
            <person name="Bonometti L."/>
            <person name="Westerberg I."/>
            <person name="Brannstrom I.O."/>
            <person name="Guillou S."/>
            <person name="Cros-Aarteil S."/>
            <person name="Calhoun S."/>
            <person name="Haridas S."/>
            <person name="Kuo A."/>
            <person name="Mondo S."/>
            <person name="Pangilinan J."/>
            <person name="Riley R."/>
            <person name="LaButti K."/>
            <person name="Andreopoulos B."/>
            <person name="Lipzen A."/>
            <person name="Chen C."/>
            <person name="Yan M."/>
            <person name="Daum C."/>
            <person name="Ng V."/>
            <person name="Clum A."/>
            <person name="Steindorff A."/>
            <person name="Ohm R.A."/>
            <person name="Martin F."/>
            <person name="Silar P."/>
            <person name="Natvig D.O."/>
            <person name="Lalanne C."/>
            <person name="Gautier V."/>
            <person name="Ament-Velasquez S.L."/>
            <person name="Kruys A."/>
            <person name="Hutchinson M.I."/>
            <person name="Powell A.J."/>
            <person name="Barry K."/>
            <person name="Miller A.N."/>
            <person name="Grigoriev I.V."/>
            <person name="Debuchy R."/>
            <person name="Gladieux P."/>
            <person name="Hiltunen Thoren M."/>
            <person name="Johannesson H."/>
        </authorList>
    </citation>
    <scope>NUCLEOTIDE SEQUENCE</scope>
    <source>
        <strain evidence="1">PSN293</strain>
    </source>
</reference>
<feature type="non-terminal residue" evidence="1">
    <location>
        <position position="1"/>
    </location>
</feature>
<protein>
    <submittedName>
        <fullName evidence="1">Uncharacterized protein</fullName>
    </submittedName>
</protein>
<dbReference type="AlphaFoldDB" id="A0AAN6YCF2"/>
<proteinExistence type="predicted"/>
<sequence length="180" mass="20952">WHRGDIAYLLPEDAFPADEHKTLIQPPPGCRQGYLPAKATGHPVIILSQPTEKSTHVLVTPVSAYSSGDFNNYLPPWKQQPHQWKYFQDFRSFHGCERYCDKYPPLYLEGDKSMPKPRASWLYVQSLWAVPLTVIGKFTKVRDFLRLRQDSVESLLAHMRARCRRWKECQSELEAHERAA</sequence>
<accession>A0AAN6YCF2</accession>
<name>A0AAN6YCF2_9PEZI</name>
<gene>
    <name evidence="1" type="ORF">QBC37DRAFT_263575</name>
</gene>
<comment type="caution">
    <text evidence="1">The sequence shown here is derived from an EMBL/GenBank/DDBJ whole genome shotgun (WGS) entry which is preliminary data.</text>
</comment>